<dbReference type="Proteomes" id="UP000828048">
    <property type="component" value="Chromosome 6"/>
</dbReference>
<gene>
    <name evidence="1" type="ORF">Vadar_012482</name>
</gene>
<accession>A0ACB7X9T1</accession>
<dbReference type="EMBL" id="CM037156">
    <property type="protein sequence ID" value="KAH7837316.1"/>
    <property type="molecule type" value="Genomic_DNA"/>
</dbReference>
<evidence type="ECO:0000313" key="1">
    <source>
        <dbReference type="EMBL" id="KAH7837316.1"/>
    </source>
</evidence>
<keyword evidence="2" id="KW-1185">Reference proteome</keyword>
<protein>
    <submittedName>
        <fullName evidence="1">Uncharacterized protein</fullName>
    </submittedName>
</protein>
<proteinExistence type="predicted"/>
<organism evidence="1 2">
    <name type="scientific">Vaccinium darrowii</name>
    <dbReference type="NCBI Taxonomy" id="229202"/>
    <lineage>
        <taxon>Eukaryota</taxon>
        <taxon>Viridiplantae</taxon>
        <taxon>Streptophyta</taxon>
        <taxon>Embryophyta</taxon>
        <taxon>Tracheophyta</taxon>
        <taxon>Spermatophyta</taxon>
        <taxon>Magnoliopsida</taxon>
        <taxon>eudicotyledons</taxon>
        <taxon>Gunneridae</taxon>
        <taxon>Pentapetalae</taxon>
        <taxon>asterids</taxon>
        <taxon>Ericales</taxon>
        <taxon>Ericaceae</taxon>
        <taxon>Vaccinioideae</taxon>
        <taxon>Vaccinieae</taxon>
        <taxon>Vaccinium</taxon>
    </lineage>
</organism>
<sequence>MLEEIFSNEDSTSSQPFVDWNLPPIYDEYTDDGFLIVQESEVAGVIVYEKDSRFEGSEIELVEVQLKQSCKSSSFKRLDLFFFRIPRPLTFDVQIHDLKIEVGKWIPFEDYAAQPFAHEHEPFNCISKSHSIYCLWVCHKPKFKQRSKGWKELFGLPVDRGTAFNSACPNADLQITPILSQAAPANATSSEPIVRIGSGDLGTRLLCLPPRRFIRCDMFQAYQAKVDLLVLRIFWPLQSSTRMLIPGEIPQQLGKLKLEVLQMQNDGLTGLVPPVIFNISSLSYISLVNNTLSGSLPMDICHRLPLLERLFLFNNKFTGSLPTSIGNCSLLKDFSLSRNNFTGDYGITKLLHNHESMAQTKTLATIGYIAPEYGSEGIVSTKGDVYSYGVLLLETFSRKKPTDEMFVGETSLKQWVKESLPCSVIEVIDPNMLRREDEHFTVKEHCIKSIMELAISCCAESQDERVNMKDVHTTLTKIKVEFLTKTQGPRHHNKY</sequence>
<reference evidence="1 2" key="1">
    <citation type="journal article" date="2021" name="Hortic Res">
        <title>High-quality reference genome and annotation aids understanding of berry development for evergreen blueberry (Vaccinium darrowii).</title>
        <authorList>
            <person name="Yu J."/>
            <person name="Hulse-Kemp A.M."/>
            <person name="Babiker E."/>
            <person name="Staton M."/>
        </authorList>
    </citation>
    <scope>NUCLEOTIDE SEQUENCE [LARGE SCALE GENOMIC DNA]</scope>
    <source>
        <strain evidence="2">cv. NJ 8807/NJ 8810</strain>
        <tissue evidence="1">Young leaf</tissue>
    </source>
</reference>
<name>A0ACB7X9T1_9ERIC</name>
<evidence type="ECO:0000313" key="2">
    <source>
        <dbReference type="Proteomes" id="UP000828048"/>
    </source>
</evidence>
<comment type="caution">
    <text evidence="1">The sequence shown here is derived from an EMBL/GenBank/DDBJ whole genome shotgun (WGS) entry which is preliminary data.</text>
</comment>